<sequence>MNTKKLSLIAAALMLFSLFAVSAMAAYGDYKGMGDQDKDRDGSCDGAYCLNDGICDNFVDEDGDGICDNCPNDGVCDGTGPRGAGNGQGAGNGAGDQIHARDGSCISEE</sequence>
<dbReference type="AlphaFoldDB" id="W9DQY1"/>
<evidence type="ECO:0000256" key="1">
    <source>
        <dbReference type="SAM" id="MobiDB-lite"/>
    </source>
</evidence>
<feature type="region of interest" description="Disordered" evidence="1">
    <location>
        <begin position="86"/>
        <end position="109"/>
    </location>
</feature>
<dbReference type="STRING" id="1090322.MettiDRAFT_2519"/>
<dbReference type="GeneID" id="96961881"/>
<evidence type="ECO:0000313" key="3">
    <source>
        <dbReference type="Proteomes" id="UP000019483"/>
    </source>
</evidence>
<dbReference type="OrthoDB" id="125430at2157"/>
<comment type="caution">
    <text evidence="2">The sequence shown here is derived from an EMBL/GenBank/DDBJ whole genome shotgun (WGS) entry which is preliminary data.</text>
</comment>
<dbReference type="RefSeq" id="WP_023846163.1">
    <property type="nucleotide sequence ID" value="NZ_AZAJ01000001.1"/>
</dbReference>
<dbReference type="Proteomes" id="UP000019483">
    <property type="component" value="Unassembled WGS sequence"/>
</dbReference>
<dbReference type="EMBL" id="AZAJ01000001">
    <property type="protein sequence ID" value="ETA69029.1"/>
    <property type="molecule type" value="Genomic_DNA"/>
</dbReference>
<organism evidence="2 3">
    <name type="scientific">Methanolobus tindarius DSM 2278</name>
    <dbReference type="NCBI Taxonomy" id="1090322"/>
    <lineage>
        <taxon>Archaea</taxon>
        <taxon>Methanobacteriati</taxon>
        <taxon>Methanobacteriota</taxon>
        <taxon>Stenosarchaea group</taxon>
        <taxon>Methanomicrobia</taxon>
        <taxon>Methanosarcinales</taxon>
        <taxon>Methanosarcinaceae</taxon>
        <taxon>Methanolobus</taxon>
    </lineage>
</organism>
<name>W9DQY1_METTI</name>
<keyword evidence="3" id="KW-1185">Reference proteome</keyword>
<accession>W9DQY1</accession>
<proteinExistence type="predicted"/>
<gene>
    <name evidence="2" type="ORF">MettiDRAFT_2519</name>
</gene>
<reference evidence="2 3" key="1">
    <citation type="submission" date="2013-08" db="EMBL/GenBank/DDBJ databases">
        <authorList>
            <consortium name="DOE Joint Genome Institute"/>
            <person name="Eisen J."/>
            <person name="Huntemann M."/>
            <person name="Han J."/>
            <person name="Chen A."/>
            <person name="Kyrpides N."/>
            <person name="Mavromatis K."/>
            <person name="Markowitz V."/>
            <person name="Palaniappan K."/>
            <person name="Ivanova N."/>
            <person name="Schaumberg A."/>
            <person name="Pati A."/>
            <person name="Liolios K."/>
            <person name="Nordberg H.P."/>
            <person name="Cantor M.N."/>
            <person name="Hua S.X."/>
            <person name="Woyke T."/>
        </authorList>
    </citation>
    <scope>NUCLEOTIDE SEQUENCE [LARGE SCALE GENOMIC DNA]</scope>
    <source>
        <strain evidence="2 3">DSM 2278</strain>
    </source>
</reference>
<protein>
    <submittedName>
        <fullName evidence="2">Uncharacterized protein</fullName>
    </submittedName>
</protein>
<evidence type="ECO:0000313" key="2">
    <source>
        <dbReference type="EMBL" id="ETA69029.1"/>
    </source>
</evidence>